<dbReference type="EMBL" id="LRQV01000104">
    <property type="protein sequence ID" value="KXK59628.1"/>
    <property type="molecule type" value="Genomic_DNA"/>
</dbReference>
<feature type="domain" description="ABC transporter" evidence="5">
    <location>
        <begin position="22"/>
        <end position="260"/>
    </location>
</feature>
<dbReference type="InterPro" id="IPR015856">
    <property type="entry name" value="ABC_transpr_CbiO/EcfA_su"/>
</dbReference>
<evidence type="ECO:0000256" key="2">
    <source>
        <dbReference type="ARBA" id="ARBA00022448"/>
    </source>
</evidence>
<accession>A0A136PMP1</accession>
<keyword evidence="2" id="KW-0813">Transport</keyword>
<evidence type="ECO:0000313" key="6">
    <source>
        <dbReference type="EMBL" id="KXK59628.1"/>
    </source>
</evidence>
<proteinExistence type="inferred from homology"/>
<dbReference type="PROSITE" id="PS50893">
    <property type="entry name" value="ABC_TRANSPORTER_2"/>
    <property type="match status" value="2"/>
</dbReference>
<dbReference type="InterPro" id="IPR027417">
    <property type="entry name" value="P-loop_NTPase"/>
</dbReference>
<dbReference type="PANTHER" id="PTHR43553">
    <property type="entry name" value="HEAVY METAL TRANSPORTER"/>
    <property type="match status" value="1"/>
</dbReference>
<dbReference type="InterPro" id="IPR017871">
    <property type="entry name" value="ABC_transporter-like_CS"/>
</dbReference>
<dbReference type="CDD" id="cd03225">
    <property type="entry name" value="ABC_cobalt_CbiO_domain1"/>
    <property type="match status" value="2"/>
</dbReference>
<comment type="caution">
    <text evidence="6">The sequence shown here is derived from an EMBL/GenBank/DDBJ whole genome shotgun (WGS) entry which is preliminary data.</text>
</comment>
<dbReference type="AlphaFoldDB" id="A0A136PMP1"/>
<protein>
    <submittedName>
        <fullName evidence="6">Energy-coupling factor ABC transporter ATP-binding protein</fullName>
    </submittedName>
</protein>
<feature type="domain" description="ABC transporter" evidence="5">
    <location>
        <begin position="317"/>
        <end position="552"/>
    </location>
</feature>
<dbReference type="GO" id="GO:0016887">
    <property type="term" value="F:ATP hydrolysis activity"/>
    <property type="evidence" value="ECO:0007669"/>
    <property type="project" value="InterPro"/>
</dbReference>
<keyword evidence="7" id="KW-1185">Reference proteome</keyword>
<dbReference type="Gene3D" id="3.40.50.300">
    <property type="entry name" value="P-loop containing nucleotide triphosphate hydrolases"/>
    <property type="match status" value="2"/>
</dbReference>
<dbReference type="InterPro" id="IPR003439">
    <property type="entry name" value="ABC_transporter-like_ATP-bd"/>
</dbReference>
<gene>
    <name evidence="6" type="ORF">AWW66_23245</name>
</gene>
<name>A0A136PMP1_9ACTN</name>
<evidence type="ECO:0000256" key="1">
    <source>
        <dbReference type="ARBA" id="ARBA00005417"/>
    </source>
</evidence>
<evidence type="ECO:0000256" key="4">
    <source>
        <dbReference type="ARBA" id="ARBA00022840"/>
    </source>
</evidence>
<evidence type="ECO:0000259" key="5">
    <source>
        <dbReference type="PROSITE" id="PS50893"/>
    </source>
</evidence>
<dbReference type="GO" id="GO:0043190">
    <property type="term" value="C:ATP-binding cassette (ABC) transporter complex"/>
    <property type="evidence" value="ECO:0007669"/>
    <property type="project" value="TreeGrafter"/>
</dbReference>
<dbReference type="Proteomes" id="UP000070620">
    <property type="component" value="Unassembled WGS sequence"/>
</dbReference>
<dbReference type="GO" id="GO:0042626">
    <property type="term" value="F:ATPase-coupled transmembrane transporter activity"/>
    <property type="evidence" value="ECO:0007669"/>
    <property type="project" value="TreeGrafter"/>
</dbReference>
<dbReference type="PROSITE" id="PS00211">
    <property type="entry name" value="ABC_TRANSPORTER_1"/>
    <property type="match status" value="1"/>
</dbReference>
<dbReference type="SUPFAM" id="SSF52540">
    <property type="entry name" value="P-loop containing nucleoside triphosphate hydrolases"/>
    <property type="match status" value="2"/>
</dbReference>
<dbReference type="Pfam" id="PF00005">
    <property type="entry name" value="ABC_tran"/>
    <property type="match status" value="2"/>
</dbReference>
<comment type="similarity">
    <text evidence="1">Belongs to the ABC transporter superfamily.</text>
</comment>
<dbReference type="InterPro" id="IPR003593">
    <property type="entry name" value="AAA+_ATPase"/>
</dbReference>
<evidence type="ECO:0000313" key="7">
    <source>
        <dbReference type="Proteomes" id="UP000070620"/>
    </source>
</evidence>
<reference evidence="6 7" key="1">
    <citation type="submission" date="2016-01" db="EMBL/GenBank/DDBJ databases">
        <title>Whole genome sequence and analysis of Micromonospora rosaria DSM 803, which can produce antibacterial substance rosamicin.</title>
        <authorList>
            <person name="Yang H."/>
            <person name="He X."/>
            <person name="Zhu D."/>
        </authorList>
    </citation>
    <scope>NUCLEOTIDE SEQUENCE [LARGE SCALE GENOMIC DNA]</scope>
    <source>
        <strain evidence="6 7">DSM 803</strain>
    </source>
</reference>
<dbReference type="InterPro" id="IPR050095">
    <property type="entry name" value="ECF_ABC_transporter_ATP-bd"/>
</dbReference>
<dbReference type="PANTHER" id="PTHR43553:SF24">
    <property type="entry name" value="ENERGY-COUPLING FACTOR TRANSPORTER ATP-BINDING PROTEIN ECFA1"/>
    <property type="match status" value="1"/>
</dbReference>
<dbReference type="OrthoDB" id="501320at2"/>
<dbReference type="SMART" id="SM00382">
    <property type="entry name" value="AAA"/>
    <property type="match status" value="2"/>
</dbReference>
<keyword evidence="4 6" id="KW-0067">ATP-binding</keyword>
<organism evidence="6 7">
    <name type="scientific">Micromonospora rosaria</name>
    <dbReference type="NCBI Taxonomy" id="47874"/>
    <lineage>
        <taxon>Bacteria</taxon>
        <taxon>Bacillati</taxon>
        <taxon>Actinomycetota</taxon>
        <taxon>Actinomycetes</taxon>
        <taxon>Micromonosporales</taxon>
        <taxon>Micromonosporaceae</taxon>
        <taxon>Micromonospora</taxon>
    </lineage>
</organism>
<evidence type="ECO:0000256" key="3">
    <source>
        <dbReference type="ARBA" id="ARBA00022741"/>
    </source>
</evidence>
<keyword evidence="3" id="KW-0547">Nucleotide-binding</keyword>
<sequence>MTTPAAIDDQRVSDPVTGLPAIEIRNLRFRYPGAEAESLRGVDLTIDSGDFVAVVGGNGSGKTTLCKTFNGLIPHFWNGDISGTVRIQGRPTADRTVGEIANQVGYVFQDFGNQLVRPRVRDDVAFAPINFGHPDWAQRADAALASLDIPHLAGHYTWQLSGGQQHLTALAGALALAPTILVVDEPAAEVDPQRATAIYEHLTRLNTELGITVIVIEHHAELVARYARSVVLMADGAVRWHLPVADALSRTEDLEAADIPAPQVVAVTRALVPAVAAGHRPAPLTVAAAAELLGGHRTDRVAPPPIRPARHTRDLVAELDAVTHGYIAVGGGRSTVIDGLSLRLYDGERVALVGTNGAGKSTLLSVLAGLAVPSAGRVVVDGHDTRSMTAAELATSVCYLVQRPEEMFLQDSIRGDVAMFPAGRQLPDTEDIVDQVLARMNLTDLQDRDGRMLSGGQQRRATLAVALAMRPRLLLLDEPTSSLDLRSRDDVIGLLTALSGQIRCTVVATHDMHLVAEWADRVVVLDQGTIIADTDPATLFADPQTLRRARLVPPQVAQLGDALGLSPVPLSVPELVDRLRPTSKDTP</sequence>
<dbReference type="GO" id="GO:0005524">
    <property type="term" value="F:ATP binding"/>
    <property type="evidence" value="ECO:0007669"/>
    <property type="project" value="UniProtKB-KW"/>
</dbReference>
<dbReference type="RefSeq" id="WP_067370351.1">
    <property type="nucleotide sequence ID" value="NZ_JBIUBN010000034.1"/>
</dbReference>